<protein>
    <submittedName>
        <fullName evidence="1">Uncharacterized protein</fullName>
    </submittedName>
</protein>
<name>A0A4D9CT40_9STRA</name>
<evidence type="ECO:0000313" key="1">
    <source>
        <dbReference type="EMBL" id="TFJ80703.1"/>
    </source>
</evidence>
<comment type="caution">
    <text evidence="1">The sequence shown here is derived from an EMBL/GenBank/DDBJ whole genome shotgun (WGS) entry which is preliminary data.</text>
</comment>
<dbReference type="EMBL" id="SDOX01000158">
    <property type="protein sequence ID" value="TFJ80703.1"/>
    <property type="molecule type" value="Genomic_DNA"/>
</dbReference>
<proteinExistence type="predicted"/>
<keyword evidence="2" id="KW-1185">Reference proteome</keyword>
<accession>A0A4D9CT40</accession>
<gene>
    <name evidence="1" type="ORF">NSK_007880</name>
</gene>
<sequence>MQSLAQWPSFLDKAPPSIPSKLSSPCASPWQAASPSLCRPNLSLTCLQECAWLLQQRFGLTLRFPDSPGRCFLEEISLAVYGTPSLSAQVRATMDRCISTHGGLLYQAPPGGLGLHAGVHAGAIAAGQNAGPPLSGRGPTVEALEMAAVAHGYSIVITIYDAVEQTRASFRPYPSMEALTPPPEASLLAVGGRYWQLEDLAPPATDMETVTPSELNDLSLSMQSISGRMSVW</sequence>
<dbReference type="Proteomes" id="UP000355283">
    <property type="component" value="Unassembled WGS sequence"/>
</dbReference>
<reference evidence="1 2" key="1">
    <citation type="submission" date="2019-01" db="EMBL/GenBank/DDBJ databases">
        <title>Nuclear Genome Assembly of the Microalgal Biofuel strain Nannochloropsis salina CCMP1776.</title>
        <authorList>
            <person name="Hovde B."/>
        </authorList>
    </citation>
    <scope>NUCLEOTIDE SEQUENCE [LARGE SCALE GENOMIC DNA]</scope>
    <source>
        <strain evidence="1 2">CCMP1776</strain>
    </source>
</reference>
<evidence type="ECO:0000313" key="2">
    <source>
        <dbReference type="Proteomes" id="UP000355283"/>
    </source>
</evidence>
<organism evidence="1 2">
    <name type="scientific">Nannochloropsis salina CCMP1776</name>
    <dbReference type="NCBI Taxonomy" id="1027361"/>
    <lineage>
        <taxon>Eukaryota</taxon>
        <taxon>Sar</taxon>
        <taxon>Stramenopiles</taxon>
        <taxon>Ochrophyta</taxon>
        <taxon>Eustigmatophyceae</taxon>
        <taxon>Eustigmatales</taxon>
        <taxon>Monodopsidaceae</taxon>
        <taxon>Microchloropsis</taxon>
        <taxon>Microchloropsis salina</taxon>
    </lineage>
</organism>
<dbReference type="AlphaFoldDB" id="A0A4D9CT40"/>